<evidence type="ECO:0000256" key="1">
    <source>
        <dbReference type="SAM" id="SignalP"/>
    </source>
</evidence>
<dbReference type="EMBL" id="GGFJ01011943">
    <property type="protein sequence ID" value="MBW61084.1"/>
    <property type="molecule type" value="Transcribed_RNA"/>
</dbReference>
<feature type="chain" id="PRO_5014727507" evidence="1">
    <location>
        <begin position="19"/>
        <end position="128"/>
    </location>
</feature>
<protein>
    <submittedName>
        <fullName evidence="2">Putative secreted protein</fullName>
    </submittedName>
</protein>
<accession>A0A2M4C6Z0</accession>
<dbReference type="AlphaFoldDB" id="A0A2M4C6Z0"/>
<reference evidence="2" key="1">
    <citation type="submission" date="2018-01" db="EMBL/GenBank/DDBJ databases">
        <title>An insight into the sialome of Amazonian anophelines.</title>
        <authorList>
            <person name="Ribeiro J.M."/>
            <person name="Scarpassa V."/>
            <person name="Calvo E."/>
        </authorList>
    </citation>
    <scope>NUCLEOTIDE SEQUENCE</scope>
    <source>
        <tissue evidence="2">Salivary glands</tissue>
    </source>
</reference>
<evidence type="ECO:0000313" key="2">
    <source>
        <dbReference type="EMBL" id="MBW61084.1"/>
    </source>
</evidence>
<sequence>MLMLLFNLLLMNSTETETKIFRCFPARNRALDQSSPDHIRSKECHAKHLAIECYTMVCLDSCSSDCCWDRASGLRVLPTLCNFCFLAAQPVLYNDQTPRVSVYSGIDSRDRQSRECDLTTSVWKSLWL</sequence>
<feature type="signal peptide" evidence="1">
    <location>
        <begin position="1"/>
        <end position="18"/>
    </location>
</feature>
<proteinExistence type="predicted"/>
<keyword evidence="1" id="KW-0732">Signal</keyword>
<organism evidence="2">
    <name type="scientific">Anopheles marajoara</name>
    <dbReference type="NCBI Taxonomy" id="58244"/>
    <lineage>
        <taxon>Eukaryota</taxon>
        <taxon>Metazoa</taxon>
        <taxon>Ecdysozoa</taxon>
        <taxon>Arthropoda</taxon>
        <taxon>Hexapoda</taxon>
        <taxon>Insecta</taxon>
        <taxon>Pterygota</taxon>
        <taxon>Neoptera</taxon>
        <taxon>Endopterygota</taxon>
        <taxon>Diptera</taxon>
        <taxon>Nematocera</taxon>
        <taxon>Culicoidea</taxon>
        <taxon>Culicidae</taxon>
        <taxon>Anophelinae</taxon>
        <taxon>Anopheles</taxon>
    </lineage>
</organism>
<name>A0A2M4C6Z0_9DIPT</name>